<evidence type="ECO:0000313" key="10">
    <source>
        <dbReference type="Proteomes" id="UP000051634"/>
    </source>
</evidence>
<dbReference type="RefSeq" id="WP_060528182.1">
    <property type="nucleotide sequence ID" value="NZ_KQ557117.1"/>
</dbReference>
<dbReference type="PANTHER" id="PTHR35093:SF8">
    <property type="entry name" value="OUTER MEMBRANE PROTEIN NMB0088-RELATED"/>
    <property type="match status" value="1"/>
</dbReference>
<organism evidence="9 10">
    <name type="scientific">endosymbiont of Ridgeia piscesae</name>
    <dbReference type="NCBI Taxonomy" id="54398"/>
    <lineage>
        <taxon>Bacteria</taxon>
        <taxon>Pseudomonadati</taxon>
        <taxon>Pseudomonadota</taxon>
        <taxon>Gammaproteobacteria</taxon>
        <taxon>sulfur-oxidizing symbionts</taxon>
    </lineage>
</organism>
<feature type="signal peptide" evidence="8">
    <location>
        <begin position="1"/>
        <end position="20"/>
    </location>
</feature>
<dbReference type="OrthoDB" id="19849at2"/>
<dbReference type="GO" id="GO:0009279">
    <property type="term" value="C:cell outer membrane"/>
    <property type="evidence" value="ECO:0007669"/>
    <property type="project" value="UniProtKB-SubCell"/>
</dbReference>
<dbReference type="PANTHER" id="PTHR35093">
    <property type="entry name" value="OUTER MEMBRANE PROTEIN NMB0088-RELATED"/>
    <property type="match status" value="1"/>
</dbReference>
<keyword evidence="5 8" id="KW-0732">Signal</keyword>
<evidence type="ECO:0000256" key="5">
    <source>
        <dbReference type="ARBA" id="ARBA00022729"/>
    </source>
</evidence>
<comment type="similarity">
    <text evidence="2">Belongs to the OmpP1/FadL family.</text>
</comment>
<dbReference type="Pfam" id="PF03349">
    <property type="entry name" value="Toluene_X"/>
    <property type="match status" value="1"/>
</dbReference>
<sequence>MSKNKSFKIKVLSITCGVTAAFSAQQVAASGFAVPELSVAGLATSNAMVANHKELGALPYNPSAMAFHEGSSVSFGALLIKPGLSVTTGNGTFDSDGNGLVAVPSISAHHTLTENWSIGLAVNAPFGLETDWSSSTFIQSAQNPGGYAPGTSMPTRSKLEIVDFSPALAYKLNDNASLAAGVDLYWLKKVIFNSKVNDGASFPDVTLEGDGRGVGFHLSGLYVAGDWSFGGSYHTSSDIPVDGQIQSPTGNSDANTSLEMPSRLQLGIRHQTTKKLALEFDFTRTGWSSFDATIVKDSTYSTTLMTSENKWKDVNAYRIGGTYDLTQATQLRAGYTFDETPQGDERFSVRVPDADRHLFSVGVGHNFDNDWSLDVGYMYVKFDERTLNQPAPTGTELNGTSVVNGTYDSDVHLFGISINRVFM</sequence>
<dbReference type="Gene3D" id="2.40.160.60">
    <property type="entry name" value="Outer membrane protein transport protein (OMPP1/FadL/TodX)"/>
    <property type="match status" value="1"/>
</dbReference>
<keyword evidence="10" id="KW-1185">Reference proteome</keyword>
<dbReference type="EMBL" id="LDXT01000096">
    <property type="protein sequence ID" value="KRT53651.1"/>
    <property type="molecule type" value="Genomic_DNA"/>
</dbReference>
<reference evidence="9 10" key="1">
    <citation type="submission" date="2015-11" db="EMBL/GenBank/DDBJ databases">
        <title>The genome of Candidatus Endoriftia persephone in Ridgeia piscesae and population structure of the North Eastern Pacific vestimentiferan symbionts.</title>
        <authorList>
            <person name="Perez M."/>
            <person name="Juniper K.S."/>
        </authorList>
    </citation>
    <scope>NUCLEOTIDE SEQUENCE [LARGE SCALE GENOMIC DNA]</scope>
    <source>
        <strain evidence="9">Ind11</strain>
    </source>
</reference>
<accession>A0A0T5YSM8</accession>
<gene>
    <name evidence="9" type="ORF">Ga0074115_10686</name>
</gene>
<dbReference type="Proteomes" id="UP000051634">
    <property type="component" value="Unassembled WGS sequence"/>
</dbReference>
<evidence type="ECO:0000256" key="8">
    <source>
        <dbReference type="SAM" id="SignalP"/>
    </source>
</evidence>
<evidence type="ECO:0000256" key="6">
    <source>
        <dbReference type="ARBA" id="ARBA00023136"/>
    </source>
</evidence>
<keyword evidence="7" id="KW-0998">Cell outer membrane</keyword>
<evidence type="ECO:0000256" key="3">
    <source>
        <dbReference type="ARBA" id="ARBA00022452"/>
    </source>
</evidence>
<evidence type="ECO:0000256" key="4">
    <source>
        <dbReference type="ARBA" id="ARBA00022692"/>
    </source>
</evidence>
<dbReference type="InterPro" id="IPR005017">
    <property type="entry name" value="OMPP1/FadL/TodX"/>
</dbReference>
<keyword evidence="3" id="KW-1134">Transmembrane beta strand</keyword>
<keyword evidence="4" id="KW-0812">Transmembrane</keyword>
<feature type="chain" id="PRO_5006667038" evidence="8">
    <location>
        <begin position="21"/>
        <end position="423"/>
    </location>
</feature>
<comment type="subcellular location">
    <subcellularLocation>
        <location evidence="1">Cell outer membrane</location>
        <topology evidence="1">Multi-pass membrane protein</topology>
    </subcellularLocation>
</comment>
<evidence type="ECO:0000256" key="1">
    <source>
        <dbReference type="ARBA" id="ARBA00004571"/>
    </source>
</evidence>
<dbReference type="AlphaFoldDB" id="A0A0T5YSM8"/>
<dbReference type="GO" id="GO:0015483">
    <property type="term" value="F:long-chain fatty acid transporting porin activity"/>
    <property type="evidence" value="ECO:0007669"/>
    <property type="project" value="TreeGrafter"/>
</dbReference>
<evidence type="ECO:0000256" key="2">
    <source>
        <dbReference type="ARBA" id="ARBA00008163"/>
    </source>
</evidence>
<evidence type="ECO:0000256" key="7">
    <source>
        <dbReference type="ARBA" id="ARBA00023237"/>
    </source>
</evidence>
<evidence type="ECO:0000313" key="9">
    <source>
        <dbReference type="EMBL" id="KRT53651.1"/>
    </source>
</evidence>
<keyword evidence="6" id="KW-0472">Membrane</keyword>
<dbReference type="SUPFAM" id="SSF56935">
    <property type="entry name" value="Porins"/>
    <property type="match status" value="1"/>
</dbReference>
<protein>
    <submittedName>
        <fullName evidence="9">Long-chain fatty acid transport protein</fullName>
    </submittedName>
</protein>
<name>A0A0T5YSM8_9GAMM</name>
<proteinExistence type="inferred from homology"/>
<comment type="caution">
    <text evidence="9">The sequence shown here is derived from an EMBL/GenBank/DDBJ whole genome shotgun (WGS) entry which is preliminary data.</text>
</comment>